<dbReference type="OMA" id="DAEQFIV"/>
<organism evidence="1 2">
    <name type="scientific">Lachancea fermentati</name>
    <name type="common">Zygosaccharomyces fermentati</name>
    <dbReference type="NCBI Taxonomy" id="4955"/>
    <lineage>
        <taxon>Eukaryota</taxon>
        <taxon>Fungi</taxon>
        <taxon>Dikarya</taxon>
        <taxon>Ascomycota</taxon>
        <taxon>Saccharomycotina</taxon>
        <taxon>Saccharomycetes</taxon>
        <taxon>Saccharomycetales</taxon>
        <taxon>Saccharomycetaceae</taxon>
        <taxon>Lachancea</taxon>
    </lineage>
</organism>
<dbReference type="OrthoDB" id="4053718at2759"/>
<protein>
    <submittedName>
        <fullName evidence="1">LAFE_0G08460g1_1</fullName>
    </submittedName>
</protein>
<accession>A0A1G4MHL0</accession>
<name>A0A1G4MHL0_LACFM</name>
<gene>
    <name evidence="1" type="ORF">LAFE_0G08460G</name>
</gene>
<evidence type="ECO:0000313" key="1">
    <source>
        <dbReference type="EMBL" id="SCW03349.1"/>
    </source>
</evidence>
<keyword evidence="2" id="KW-1185">Reference proteome</keyword>
<dbReference type="AlphaFoldDB" id="A0A1G4MHL0"/>
<reference evidence="1 2" key="1">
    <citation type="submission" date="2016-03" db="EMBL/GenBank/DDBJ databases">
        <authorList>
            <person name="Devillers H."/>
        </authorList>
    </citation>
    <scope>NUCLEOTIDE SEQUENCE [LARGE SCALE GENOMIC DNA]</scope>
    <source>
        <strain evidence="1">CBS 6772</strain>
    </source>
</reference>
<sequence length="111" mass="13186">MKDQVSRDLVQYDYDEVLAEYFTDKEQYLLFAQEQDFDLDTCLELCDQVKLLNDEMLDNKTEQKDEILQADLEFNAYIEDQENRASNESVAAEMETTSATTEREVFGWSWW</sequence>
<proteinExistence type="predicted"/>
<dbReference type="EMBL" id="LT598486">
    <property type="protein sequence ID" value="SCW03349.1"/>
    <property type="molecule type" value="Genomic_DNA"/>
</dbReference>
<evidence type="ECO:0000313" key="2">
    <source>
        <dbReference type="Proteomes" id="UP000190831"/>
    </source>
</evidence>
<dbReference type="Proteomes" id="UP000190831">
    <property type="component" value="Chromosome G"/>
</dbReference>